<proteinExistence type="predicted"/>
<protein>
    <submittedName>
        <fullName evidence="1">Uncharacterized protein</fullName>
    </submittedName>
</protein>
<name>A0A837FAQ8_9ENTR</name>
<gene>
    <name evidence="1" type="ORF">SS59_26545</name>
</gene>
<dbReference type="EMBL" id="JZYN01000111">
    <property type="protein sequence ID" value="KJM55652.1"/>
    <property type="molecule type" value="Genomic_DNA"/>
</dbReference>
<comment type="caution">
    <text evidence="1">The sequence shown here is derived from an EMBL/GenBank/DDBJ whole genome shotgun (WGS) entry which is preliminary data.</text>
</comment>
<reference evidence="1 2" key="1">
    <citation type="submission" date="2015-03" db="EMBL/GenBank/DDBJ databases">
        <authorList>
            <person name="McCorrison J."/>
            <person name="Sanka R."/>
            <person name="Adams M."/>
            <person name="Brinkac L."/>
            <person name="Nierman W."/>
            <person name="Sutton G."/>
            <person name="Nelson K."/>
            <person name="Kiedrowski L."/>
            <person name="Guerrero D."/>
            <person name="Bonomo R."/>
        </authorList>
    </citation>
    <scope>NUCLEOTIDE SEQUENCE [LARGE SCALE GENOMIC DNA]</scope>
    <source>
        <strain evidence="1 2">39373</strain>
    </source>
</reference>
<evidence type="ECO:0000313" key="1">
    <source>
        <dbReference type="EMBL" id="KJM55652.1"/>
    </source>
</evidence>
<organism evidence="1 2">
    <name type="scientific">Enterobacter hormaechei subsp. xiangfangensis</name>
    <dbReference type="NCBI Taxonomy" id="1296536"/>
    <lineage>
        <taxon>Bacteria</taxon>
        <taxon>Pseudomonadati</taxon>
        <taxon>Pseudomonadota</taxon>
        <taxon>Gammaproteobacteria</taxon>
        <taxon>Enterobacterales</taxon>
        <taxon>Enterobacteriaceae</taxon>
        <taxon>Enterobacter</taxon>
        <taxon>Enterobacter cloacae complex</taxon>
    </lineage>
</organism>
<feature type="non-terminal residue" evidence="1">
    <location>
        <position position="1"/>
    </location>
</feature>
<dbReference type="Proteomes" id="UP000033679">
    <property type="component" value="Unassembled WGS sequence"/>
</dbReference>
<evidence type="ECO:0000313" key="2">
    <source>
        <dbReference type="Proteomes" id="UP000033679"/>
    </source>
</evidence>
<accession>A0A837FAQ8</accession>
<sequence length="60" mass="6488">LIVLFTDSVDLDAAFLSADQGCSGAYGLLLLNNASATGEQYRYRQAKNHIFHSGYIPGHS</sequence>
<dbReference type="AlphaFoldDB" id="A0A837FAQ8"/>